<evidence type="ECO:0000256" key="13">
    <source>
        <dbReference type="ARBA" id="ARBA00023075"/>
    </source>
</evidence>
<keyword evidence="6 16" id="KW-0679">Respiratory chain</keyword>
<evidence type="ECO:0000256" key="14">
    <source>
        <dbReference type="ARBA" id="ARBA00023128"/>
    </source>
</evidence>
<keyword evidence="13" id="KW-0830">Ubiquinone</keyword>
<feature type="transmembrane region" description="Helical" evidence="16">
    <location>
        <begin position="320"/>
        <end position="340"/>
    </location>
</feature>
<evidence type="ECO:0000259" key="17">
    <source>
        <dbReference type="PROSITE" id="PS51002"/>
    </source>
</evidence>
<keyword evidence="5 16" id="KW-0349">Heme</keyword>
<dbReference type="GO" id="GO:0008121">
    <property type="term" value="F:quinol-cytochrome-c reductase activity"/>
    <property type="evidence" value="ECO:0007669"/>
    <property type="project" value="TreeGrafter"/>
</dbReference>
<dbReference type="PROSITE" id="PS51003">
    <property type="entry name" value="CYTB_CTER"/>
    <property type="match status" value="1"/>
</dbReference>
<dbReference type="PANTHER" id="PTHR19271">
    <property type="entry name" value="CYTOCHROME B"/>
    <property type="match status" value="1"/>
</dbReference>
<dbReference type="GO" id="GO:0006122">
    <property type="term" value="P:mitochondrial electron transport, ubiquinol to cytochrome c"/>
    <property type="evidence" value="ECO:0007669"/>
    <property type="project" value="TreeGrafter"/>
</dbReference>
<dbReference type="PROSITE" id="PS51002">
    <property type="entry name" value="CYTB_NTER"/>
    <property type="match status" value="1"/>
</dbReference>
<feature type="transmembrane region" description="Helical" evidence="16">
    <location>
        <begin position="226"/>
        <end position="247"/>
    </location>
</feature>
<dbReference type="GeneID" id="11547970"/>
<dbReference type="GO" id="GO:0016491">
    <property type="term" value="F:oxidoreductase activity"/>
    <property type="evidence" value="ECO:0007669"/>
    <property type="project" value="UniProtKB-UniRule"/>
</dbReference>
<accession>H2E2E1</accession>
<protein>
    <recommendedName>
        <fullName evidence="3 16">Cytochrome b</fullName>
    </recommendedName>
</protein>
<evidence type="ECO:0000256" key="16">
    <source>
        <dbReference type="RuleBase" id="RU362117"/>
    </source>
</evidence>
<feature type="transmembrane region" description="Helical" evidence="16">
    <location>
        <begin position="136"/>
        <end position="154"/>
    </location>
</feature>
<evidence type="ECO:0000256" key="6">
    <source>
        <dbReference type="ARBA" id="ARBA00022660"/>
    </source>
</evidence>
<evidence type="ECO:0000256" key="12">
    <source>
        <dbReference type="ARBA" id="ARBA00023004"/>
    </source>
</evidence>
<comment type="function">
    <text evidence="1 16">Component of the ubiquinol-cytochrome c reductase complex (complex III or cytochrome b-c1 complex) that is part of the mitochondrial respiratory chain. The b-c1 complex mediates electron transfer from ubiquinol to cytochrome c. Contributes to the generation of a proton gradient across the mitochondrial membrane that is then used for ATP synthesis.</text>
</comment>
<name>H2E2E1_9BILA</name>
<dbReference type="EMBL" id="JN710452">
    <property type="protein sequence ID" value="AER42900.1"/>
    <property type="molecule type" value="Genomic_DNA"/>
</dbReference>
<dbReference type="SUPFAM" id="SSF81342">
    <property type="entry name" value="Transmembrane di-heme cytochromes"/>
    <property type="match status" value="1"/>
</dbReference>
<keyword evidence="14 16" id="KW-0496">Mitochondrion</keyword>
<feature type="transmembrane region" description="Helical" evidence="16">
    <location>
        <begin position="109"/>
        <end position="130"/>
    </location>
</feature>
<evidence type="ECO:0000256" key="4">
    <source>
        <dbReference type="ARBA" id="ARBA00022448"/>
    </source>
</evidence>
<feature type="transmembrane region" description="Helical" evidence="16">
    <location>
        <begin position="26"/>
        <end position="51"/>
    </location>
</feature>
<keyword evidence="9" id="KW-0999">Mitochondrion inner membrane</keyword>
<comment type="cofactor">
    <cofactor evidence="16">
        <name>heme b</name>
        <dbReference type="ChEBI" id="CHEBI:60344"/>
    </cofactor>
    <text evidence="16">Binds 2 heme groups non-covalently.</text>
</comment>
<keyword evidence="12 16" id="KW-0408">Iron</keyword>
<comment type="subcellular location">
    <subcellularLocation>
        <location evidence="2">Mitochondrion inner membrane</location>
        <topology evidence="2">Multi-pass membrane protein</topology>
    </subcellularLocation>
</comment>
<dbReference type="Pfam" id="PF00033">
    <property type="entry name" value="Cytochrome_B"/>
    <property type="match status" value="1"/>
</dbReference>
<feature type="transmembrane region" description="Helical" evidence="16">
    <location>
        <begin position="288"/>
        <end position="308"/>
    </location>
</feature>
<dbReference type="GO" id="GO:0046872">
    <property type="term" value="F:metal ion binding"/>
    <property type="evidence" value="ECO:0007669"/>
    <property type="project" value="UniProtKB-UniRule"/>
</dbReference>
<dbReference type="InterPro" id="IPR016174">
    <property type="entry name" value="Di-haem_cyt_TM"/>
</dbReference>
<organism evidence="19">
    <name type="scientific">Oncicola luehei</name>
    <dbReference type="NCBI Taxonomy" id="1100885"/>
    <lineage>
        <taxon>Eukaryota</taxon>
        <taxon>Metazoa</taxon>
        <taxon>Spiralia</taxon>
        <taxon>Lophotrochozoa</taxon>
        <taxon>Acanthocephala</taxon>
        <taxon>Archiacanthocephala</taxon>
        <taxon>Oligacanthorhynchida</taxon>
        <taxon>Oligacanthorhynchidae</taxon>
        <taxon>Oncicola</taxon>
    </lineage>
</organism>
<dbReference type="RefSeq" id="YP_005097946.1">
    <property type="nucleotide sequence ID" value="NC_016754.1"/>
</dbReference>
<dbReference type="InterPro" id="IPR005797">
    <property type="entry name" value="Cyt_b/b6_N"/>
</dbReference>
<dbReference type="InterPro" id="IPR036150">
    <property type="entry name" value="Cyt_b/b6_C_sf"/>
</dbReference>
<evidence type="ECO:0000256" key="2">
    <source>
        <dbReference type="ARBA" id="ARBA00004448"/>
    </source>
</evidence>
<keyword evidence="4 16" id="KW-0813">Transport</keyword>
<dbReference type="Gene3D" id="1.20.810.10">
    <property type="entry name" value="Cytochrome Bc1 Complex, Chain C"/>
    <property type="match status" value="1"/>
</dbReference>
<dbReference type="InterPro" id="IPR005798">
    <property type="entry name" value="Cyt_b/b6_C"/>
</dbReference>
<keyword evidence="8 16" id="KW-0479">Metal-binding</keyword>
<dbReference type="InterPro" id="IPR027387">
    <property type="entry name" value="Cytb/b6-like_sf"/>
</dbReference>
<keyword evidence="7 16" id="KW-0812">Transmembrane</keyword>
<dbReference type="AlphaFoldDB" id="H2E2E1"/>
<evidence type="ECO:0000256" key="11">
    <source>
        <dbReference type="ARBA" id="ARBA00022989"/>
    </source>
</evidence>
<keyword evidence="11 16" id="KW-1133">Transmembrane helix</keyword>
<keyword evidence="15 16" id="KW-0472">Membrane</keyword>
<evidence type="ECO:0000256" key="8">
    <source>
        <dbReference type="ARBA" id="ARBA00022723"/>
    </source>
</evidence>
<feature type="transmembrane region" description="Helical" evidence="16">
    <location>
        <begin position="175"/>
        <end position="195"/>
    </location>
</feature>
<geneLocation type="mitochondrion" evidence="19"/>
<dbReference type="CTD" id="4519"/>
<evidence type="ECO:0000256" key="5">
    <source>
        <dbReference type="ARBA" id="ARBA00022617"/>
    </source>
</evidence>
<feature type="transmembrane region" description="Helical" evidence="16">
    <location>
        <begin position="347"/>
        <end position="365"/>
    </location>
</feature>
<sequence>MSVLKLYYGVVDSFLLSLPTPMSINYMWGFGSMLGLCLVVQVVSGFLLSLLYACGSSLSFYSVVSIMVDVNYGWVVRYVHSSGASLLMLLMYVHVLRGLWYGSFKKASVWMLGVVVLVVMSLVSFLGYVLPWGQMSFWAATVITSMVTAVPVVGEHLSWWLWGAFSVGDPTLVRFFSLHYMMALAVTIVVLMHLINLHESGSGNPVGCDSVLDKLSFHPLFSYKDVLGLTWVMWLYIAVVCADPLMVMDSSNYVESSPMKTPSHIKPEWYFLYAYCILRSVSSKVGGVVLMVMGMLVLLVPVVTSVWGVSVNPVNGASGWLVYMVVWSFIGLTILGGHPVEYPYQMLGEVMTAVYFMSVLMIVLVE</sequence>
<evidence type="ECO:0000256" key="9">
    <source>
        <dbReference type="ARBA" id="ARBA00022792"/>
    </source>
</evidence>
<evidence type="ECO:0000256" key="1">
    <source>
        <dbReference type="ARBA" id="ARBA00002566"/>
    </source>
</evidence>
<gene>
    <name evidence="19" type="primary">CYTB</name>
</gene>
<evidence type="ECO:0000259" key="18">
    <source>
        <dbReference type="PROSITE" id="PS51003"/>
    </source>
</evidence>
<dbReference type="SUPFAM" id="SSF81648">
    <property type="entry name" value="a domain/subunit of cytochrome bc1 complex (Ubiquinol-cytochrome c reductase)"/>
    <property type="match status" value="1"/>
</dbReference>
<dbReference type="Pfam" id="PF00032">
    <property type="entry name" value="Cytochrom_B_C"/>
    <property type="match status" value="1"/>
</dbReference>
<reference evidence="19" key="1">
    <citation type="journal article" date="2012" name="Parasitol. Int.">
        <title>The complete mitochondrial genome sequence of Oncicola luehei (Acanthocephala: Archiacanthocephala) and its phylogenetic position within Syndermata.</title>
        <authorList>
            <person name="Gazi M."/>
            <person name="Sultana T."/>
            <person name="Min G.S."/>
            <person name="Park Y.C."/>
            <person name="Garcia-Varela M."/>
            <person name="Nadler S.A."/>
            <person name="Park J.K."/>
        </authorList>
    </citation>
    <scope>NUCLEOTIDE SEQUENCE</scope>
</reference>
<dbReference type="CDD" id="cd00284">
    <property type="entry name" value="Cytochrome_b_N"/>
    <property type="match status" value="1"/>
</dbReference>
<evidence type="ECO:0000313" key="19">
    <source>
        <dbReference type="EMBL" id="AER42900.1"/>
    </source>
</evidence>
<comment type="similarity">
    <text evidence="16">Belongs to the cytochrome b family.</text>
</comment>
<evidence type="ECO:0000256" key="10">
    <source>
        <dbReference type="ARBA" id="ARBA00022982"/>
    </source>
</evidence>
<dbReference type="GO" id="GO:0005743">
    <property type="term" value="C:mitochondrial inner membrane"/>
    <property type="evidence" value="ECO:0007669"/>
    <property type="project" value="UniProtKB-SubCell"/>
</dbReference>
<dbReference type="InterPro" id="IPR048259">
    <property type="entry name" value="Cytochrome_b_N_euk/bac"/>
</dbReference>
<keyword evidence="10 16" id="KW-0249">Electron transport</keyword>
<proteinExistence type="inferred from homology"/>
<evidence type="ECO:0000256" key="7">
    <source>
        <dbReference type="ARBA" id="ARBA00022692"/>
    </source>
</evidence>
<feature type="domain" description="Cytochrome b/b6 C-terminal region profile" evidence="18">
    <location>
        <begin position="207"/>
        <end position="366"/>
    </location>
</feature>
<feature type="transmembrane region" description="Helical" evidence="16">
    <location>
        <begin position="82"/>
        <end position="102"/>
    </location>
</feature>
<dbReference type="PANTHER" id="PTHR19271:SF16">
    <property type="entry name" value="CYTOCHROME B"/>
    <property type="match status" value="1"/>
</dbReference>
<evidence type="ECO:0000256" key="15">
    <source>
        <dbReference type="ARBA" id="ARBA00023136"/>
    </source>
</evidence>
<evidence type="ECO:0000256" key="3">
    <source>
        <dbReference type="ARBA" id="ARBA00013531"/>
    </source>
</evidence>
<feature type="domain" description="Cytochrome b/b6 N-terminal region profile" evidence="17">
    <location>
        <begin position="1"/>
        <end position="206"/>
    </location>
</feature>